<dbReference type="PROSITE" id="PS50837">
    <property type="entry name" value="NACHT"/>
    <property type="match status" value="1"/>
</dbReference>
<dbReference type="InterPro" id="IPR027417">
    <property type="entry name" value="P-loop_NTPase"/>
</dbReference>
<dbReference type="AlphaFoldDB" id="A0A7N6AE45"/>
<dbReference type="Pfam" id="PF17776">
    <property type="entry name" value="NLRC4_HD2"/>
    <property type="match status" value="1"/>
</dbReference>
<dbReference type="GeneTree" id="ENSGT01120000271898"/>
<dbReference type="Proteomes" id="UP000265040">
    <property type="component" value="Chromosome 18"/>
</dbReference>
<evidence type="ECO:0000256" key="5">
    <source>
        <dbReference type="ARBA" id="ARBA00022741"/>
    </source>
</evidence>
<keyword evidence="4" id="KW-0677">Repeat</keyword>
<keyword evidence="6" id="KW-0067">ATP-binding</keyword>
<protein>
    <recommendedName>
        <fullName evidence="7">NACHT domain-containing protein</fullName>
    </recommendedName>
</protein>
<dbReference type="PANTHER" id="PTHR24106">
    <property type="entry name" value="NACHT, LRR AND CARD DOMAINS-CONTAINING"/>
    <property type="match status" value="1"/>
</dbReference>
<dbReference type="Pfam" id="PF17779">
    <property type="entry name" value="WHD_NOD2"/>
    <property type="match status" value="1"/>
</dbReference>
<dbReference type="Gene3D" id="3.40.50.300">
    <property type="entry name" value="P-loop containing nucleotide triphosphate hydrolases"/>
    <property type="match status" value="1"/>
</dbReference>
<accession>A0A7N6AE45</accession>
<keyword evidence="3" id="KW-0433">Leucine-rich repeat</keyword>
<evidence type="ECO:0000256" key="4">
    <source>
        <dbReference type="ARBA" id="ARBA00022737"/>
    </source>
</evidence>
<dbReference type="GO" id="GO:0005737">
    <property type="term" value="C:cytoplasm"/>
    <property type="evidence" value="ECO:0007669"/>
    <property type="project" value="UniProtKB-SubCell"/>
</dbReference>
<feature type="domain" description="NACHT" evidence="7">
    <location>
        <begin position="1"/>
        <end position="132"/>
    </location>
</feature>
<dbReference type="InterPro" id="IPR041075">
    <property type="entry name" value="NOD1/2_WH"/>
</dbReference>
<keyword evidence="2" id="KW-0963">Cytoplasm</keyword>
<dbReference type="GO" id="GO:0005524">
    <property type="term" value="F:ATP binding"/>
    <property type="evidence" value="ECO:0007669"/>
    <property type="project" value="UniProtKB-KW"/>
</dbReference>
<evidence type="ECO:0000313" key="8">
    <source>
        <dbReference type="Ensembl" id="ENSATEP00000047606.2"/>
    </source>
</evidence>
<dbReference type="InParanoid" id="A0A7N6AE45"/>
<comment type="subcellular location">
    <subcellularLocation>
        <location evidence="1">Cytoplasm</location>
    </subcellularLocation>
</comment>
<evidence type="ECO:0000256" key="6">
    <source>
        <dbReference type="ARBA" id="ARBA00022840"/>
    </source>
</evidence>
<reference evidence="8" key="2">
    <citation type="submission" date="2025-08" db="UniProtKB">
        <authorList>
            <consortium name="Ensembl"/>
        </authorList>
    </citation>
    <scope>IDENTIFICATION</scope>
</reference>
<sequence length="511" mass="58432">MTKGVAGIGKTVLTQKFTLDWAEDKANQDIQFTFPLTFRELNVLKERKFSLVELVHHFFTETKEAGICRFEEFQVVFILDGLDESRLPLDFHNNQVLTDVTESTSVDVLLTNLIRGNLLPSARLWITTRPAAANQIPPECVDMVTEVRGFTDPQKEEYFRKRFRDEEQARRIISHIKTSRSLHIMCHIPVFCWITATVLEDVLKTREGGELPKTLTQMYIHFLVVQSKVKNIKYDGGAETDPHWSPESRKMIESLGKLAFEQLQKGNLIFYESDLTECGIDIRAASVYSGVFTQIFKEERGLYQDKVFCFIHLSVQEFLAALHVHLTFINSGVNLLSEKQSTSLRSKLFRPELIFLHHSAVDKAVQSPNGHLDLFLRFLLGLSLETNQTLLRGLQTETGSNSKNSQETTEYIKQKIRETPSAEKSINLFHCLNELNDRSLVEEIQQYLDSGSLSTYKLSPAQWSALLFMLVSSGKDLDVFDSFKYSSHFSEEDLQFVLGVVKVSKKVVIQE</sequence>
<evidence type="ECO:0000259" key="7">
    <source>
        <dbReference type="PROSITE" id="PS50837"/>
    </source>
</evidence>
<evidence type="ECO:0000313" key="9">
    <source>
        <dbReference type="Proteomes" id="UP000265040"/>
    </source>
</evidence>
<dbReference type="Pfam" id="PF05729">
    <property type="entry name" value="NACHT"/>
    <property type="match status" value="1"/>
</dbReference>
<reference evidence="8" key="1">
    <citation type="submission" date="2021-04" db="EMBL/GenBank/DDBJ databases">
        <authorList>
            <consortium name="Wellcome Sanger Institute Data Sharing"/>
        </authorList>
    </citation>
    <scope>NUCLEOTIDE SEQUENCE [LARGE SCALE GENOMIC DNA]</scope>
</reference>
<dbReference type="FunFam" id="3.40.50.300:FF:001524">
    <property type="entry name" value="Si:dkey-126g1.7"/>
    <property type="match status" value="1"/>
</dbReference>
<dbReference type="InterPro" id="IPR007111">
    <property type="entry name" value="NACHT_NTPase"/>
</dbReference>
<evidence type="ECO:0000256" key="1">
    <source>
        <dbReference type="ARBA" id="ARBA00004496"/>
    </source>
</evidence>
<name>A0A7N6AE45_ANATE</name>
<dbReference type="Ensembl" id="ENSATET00000065391.2">
    <property type="protein sequence ID" value="ENSATEP00000047606.2"/>
    <property type="gene ID" value="ENSATEG00000031507.1"/>
</dbReference>
<evidence type="ECO:0000256" key="2">
    <source>
        <dbReference type="ARBA" id="ARBA00022490"/>
    </source>
</evidence>
<keyword evidence="5" id="KW-0547">Nucleotide-binding</keyword>
<dbReference type="InterPro" id="IPR051261">
    <property type="entry name" value="NLR"/>
</dbReference>
<reference evidence="8" key="3">
    <citation type="submission" date="2025-09" db="UniProtKB">
        <authorList>
            <consortium name="Ensembl"/>
        </authorList>
    </citation>
    <scope>IDENTIFICATION</scope>
</reference>
<dbReference type="InterPro" id="IPR041267">
    <property type="entry name" value="NLRP_HD2"/>
</dbReference>
<organism evidence="8 9">
    <name type="scientific">Anabas testudineus</name>
    <name type="common">Climbing perch</name>
    <name type="synonym">Anthias testudineus</name>
    <dbReference type="NCBI Taxonomy" id="64144"/>
    <lineage>
        <taxon>Eukaryota</taxon>
        <taxon>Metazoa</taxon>
        <taxon>Chordata</taxon>
        <taxon>Craniata</taxon>
        <taxon>Vertebrata</taxon>
        <taxon>Euteleostomi</taxon>
        <taxon>Actinopterygii</taxon>
        <taxon>Neopterygii</taxon>
        <taxon>Teleostei</taxon>
        <taxon>Neoteleostei</taxon>
        <taxon>Acanthomorphata</taxon>
        <taxon>Anabantaria</taxon>
        <taxon>Anabantiformes</taxon>
        <taxon>Anabantoidei</taxon>
        <taxon>Anabantidae</taxon>
        <taxon>Anabas</taxon>
    </lineage>
</organism>
<keyword evidence="9" id="KW-1185">Reference proteome</keyword>
<evidence type="ECO:0000256" key="3">
    <source>
        <dbReference type="ARBA" id="ARBA00022614"/>
    </source>
</evidence>
<proteinExistence type="predicted"/>